<dbReference type="AlphaFoldDB" id="A0AAD9IHT4"/>
<comment type="caution">
    <text evidence="2">The sequence shown here is derived from an EMBL/GenBank/DDBJ whole genome shotgun (WGS) entry which is preliminary data.</text>
</comment>
<dbReference type="PANTHER" id="PTHR43404">
    <property type="entry name" value="LIPOPOLYSACCHARIDE CHOLINEPHOSPHOTRANSFERASE LICD"/>
    <property type="match status" value="1"/>
</dbReference>
<feature type="domain" description="LicD/FKTN/FKRP nucleotidyltransferase" evidence="1">
    <location>
        <begin position="129"/>
        <end position="223"/>
    </location>
</feature>
<organism evidence="2 3">
    <name type="scientific">Prototheca wickerhamii</name>
    <dbReference type="NCBI Taxonomy" id="3111"/>
    <lineage>
        <taxon>Eukaryota</taxon>
        <taxon>Viridiplantae</taxon>
        <taxon>Chlorophyta</taxon>
        <taxon>core chlorophytes</taxon>
        <taxon>Trebouxiophyceae</taxon>
        <taxon>Chlorellales</taxon>
        <taxon>Chlorellaceae</taxon>
        <taxon>Prototheca</taxon>
    </lineage>
</organism>
<evidence type="ECO:0000313" key="2">
    <source>
        <dbReference type="EMBL" id="KAK2078533.1"/>
    </source>
</evidence>
<dbReference type="GO" id="GO:0009100">
    <property type="term" value="P:glycoprotein metabolic process"/>
    <property type="evidence" value="ECO:0007669"/>
    <property type="project" value="UniProtKB-ARBA"/>
</dbReference>
<reference evidence="2" key="1">
    <citation type="submission" date="2021-01" db="EMBL/GenBank/DDBJ databases">
        <authorList>
            <person name="Eckstrom K.M.E."/>
        </authorList>
    </citation>
    <scope>NUCLEOTIDE SEQUENCE</scope>
    <source>
        <strain evidence="2">UVCC 0001</strain>
    </source>
</reference>
<evidence type="ECO:0000259" key="1">
    <source>
        <dbReference type="Pfam" id="PF04991"/>
    </source>
</evidence>
<gene>
    <name evidence="2" type="ORF">QBZ16_003373</name>
</gene>
<dbReference type="EMBL" id="JASFZW010000004">
    <property type="protein sequence ID" value="KAK2078533.1"/>
    <property type="molecule type" value="Genomic_DNA"/>
</dbReference>
<sequence length="374" mass="42399">MKPVYLLASAGIIFTLINTWNRTFLASVGDAEIRCSMPDAPALPGVGEQFSYEDFVLPREVDLRSNPTGVNLRKLYKYYPAEDGPAGHHRMVGFGEVHWNGSLAERPFRSSLLHHLFQSFHEWSLGTGFLYWLGHGSLLGQLWGGRVMPWDLDLDVQTTLAGLHAAVPHNRTMFQGRFWLDVNPFYVLRTSLNSRRGKAAEPDVIDARWVDTWTGIYIDITAVALSVHTYPYGDLFPLTACAFAGLRSRCPASPERVLDREYTPRWRDPHYEEWYFNSTTGAWGQVGCRQLMSMYVHPTPQTCADPFCREIVSRNRTVITGVKKKKFCLVTILFESRPVFRTRMLTGLLENATDFVVATPHRPIKAPGVVFAAR</sequence>
<name>A0AAD9IHT4_PROWI</name>
<dbReference type="InterPro" id="IPR052942">
    <property type="entry name" value="LPS_cholinephosphotransferase"/>
</dbReference>
<dbReference type="InterPro" id="IPR007074">
    <property type="entry name" value="LicD/FKTN/FKRP_NTP_transf"/>
</dbReference>
<dbReference type="Proteomes" id="UP001255856">
    <property type="component" value="Unassembled WGS sequence"/>
</dbReference>
<proteinExistence type="predicted"/>
<protein>
    <recommendedName>
        <fullName evidence="1">LicD/FKTN/FKRP nucleotidyltransferase domain-containing protein</fullName>
    </recommendedName>
</protein>
<dbReference type="Pfam" id="PF04991">
    <property type="entry name" value="LicD"/>
    <property type="match status" value="1"/>
</dbReference>
<keyword evidence="3" id="KW-1185">Reference proteome</keyword>
<accession>A0AAD9IHT4</accession>
<evidence type="ECO:0000313" key="3">
    <source>
        <dbReference type="Proteomes" id="UP001255856"/>
    </source>
</evidence>
<dbReference type="PANTHER" id="PTHR43404:SF1">
    <property type="entry name" value="MNN4P"/>
    <property type="match status" value="1"/>
</dbReference>